<feature type="region of interest" description="Disordered" evidence="2">
    <location>
        <begin position="401"/>
        <end position="484"/>
    </location>
</feature>
<dbReference type="EMBL" id="CH991552">
    <property type="protein sequence ID" value="EDQ89126.1"/>
    <property type="molecule type" value="Genomic_DNA"/>
</dbReference>
<keyword evidence="4" id="KW-1185">Reference proteome</keyword>
<name>A9V0B0_MONBE</name>
<accession>A9V0B0</accession>
<evidence type="ECO:0000313" key="3">
    <source>
        <dbReference type="EMBL" id="EDQ89126.1"/>
    </source>
</evidence>
<feature type="compositionally biased region" description="Low complexity" evidence="2">
    <location>
        <begin position="455"/>
        <end position="469"/>
    </location>
</feature>
<protein>
    <recommendedName>
        <fullName evidence="5">Disks large-associated protein 5</fullName>
    </recommendedName>
</protein>
<comment type="similarity">
    <text evidence="1">Belongs to the SAPAP family.</text>
</comment>
<dbReference type="InterPro" id="IPR005026">
    <property type="entry name" value="SAPAP"/>
</dbReference>
<dbReference type="GeneID" id="5891440"/>
<dbReference type="PANTHER" id="PTHR12353">
    <property type="entry name" value="DISKS LARGE-ASSOCIATED PROTEIN DAP SAP90/PSD-95-ASSOCIATED PROTEIN"/>
    <property type="match status" value="1"/>
</dbReference>
<feature type="compositionally biased region" description="Polar residues" evidence="2">
    <location>
        <begin position="249"/>
        <end position="282"/>
    </location>
</feature>
<proteinExistence type="inferred from homology"/>
<dbReference type="Proteomes" id="UP000001357">
    <property type="component" value="Unassembled WGS sequence"/>
</dbReference>
<sequence length="754" mass="82381">MGRLNDERKFRFKSHNRVRAKQQFMLAQRKERDQARFSQWTQHRNVPPSPVVCSPVSNKENMSLDHITDPRKRKLLLWQAERRRQQQHSDAKNSNKKPFVVSSRPLQSFNFSAAPSLASMTKPFAFGAASNSRRTSGNDQRMGVGAFNTAPGPFVFQATQPTAPLFQHQPVIDVQQPSKDVPETPTSDALQTKVQIASPVALADPLMATSTPALARGAAKSLAYEASNSPNALLEKLEDCCLVGPRDTASPTRPTTSGSQRLSNTTITSDLSDQEVTAATSDETPETAKGLSYQSIEFFESQLQCQLRYLAELCNKWEAMTPEADAVNSESGDEIRATIGQARLLSRKKLSKFESLCQDCRQGGRTKLSDLDGYWDACVQPQVEQLQKRFENLDMLKNNAWQPAEDEPAAPKKKRVKKTKSTRKASAAQAPARVSQARAFIQRMRARRQQDDASDAASDMAQPMAAASATNAPGPSGNFGSTTAEVNGSTVVLTPMRASRKEQEVLGSEVVLTPVRRSTRQTPSKYRRPAPTADADPANVAYKPNPAVAKLIEVATPPPAMRSRRASAFANSDSLLSPLLAPETPLAQTVRMSMTASAQPACQSPALGDGNVNDLDALLMESPLPAASRNGQADLIAFTPTRSVGRAAHRRSALQRTPFSARKRIAPQDRDMDEENQETGSVIRFARTTPSRRVRDELGTEVVFTPVRRSARIASTNATPLGGSSLRTVLSSLSEVPPTLDFGYMPNESLSVRK</sequence>
<feature type="region of interest" description="Disordered" evidence="2">
    <location>
        <begin position="245"/>
        <end position="287"/>
    </location>
</feature>
<dbReference type="PANTHER" id="PTHR12353:SF1">
    <property type="entry name" value="DISKS LARGE-ASSOCIATED PROTEIN 5"/>
    <property type="match status" value="1"/>
</dbReference>
<dbReference type="Pfam" id="PF03359">
    <property type="entry name" value="GKAP"/>
    <property type="match status" value="1"/>
</dbReference>
<dbReference type="InParanoid" id="A9V0B0"/>
<feature type="compositionally biased region" description="Low complexity" evidence="2">
    <location>
        <begin position="529"/>
        <end position="538"/>
    </location>
</feature>
<feature type="compositionally biased region" description="Basic residues" evidence="2">
    <location>
        <begin position="411"/>
        <end position="423"/>
    </location>
</feature>
<gene>
    <name evidence="3" type="ORF">MONBRDRAFT_32557</name>
</gene>
<dbReference type="eggNOG" id="KOG3971">
    <property type="taxonomic scope" value="Eukaryota"/>
</dbReference>
<feature type="region of interest" description="Disordered" evidence="2">
    <location>
        <begin position="30"/>
        <end position="57"/>
    </location>
</feature>
<dbReference type="GO" id="GO:0023052">
    <property type="term" value="P:signaling"/>
    <property type="evidence" value="ECO:0007669"/>
    <property type="project" value="InterPro"/>
</dbReference>
<dbReference type="RefSeq" id="XP_001746231.1">
    <property type="nucleotide sequence ID" value="XM_001746179.1"/>
</dbReference>
<dbReference type="KEGG" id="mbr:MONBRDRAFT_32557"/>
<feature type="region of interest" description="Disordered" evidence="2">
    <location>
        <begin position="516"/>
        <end position="541"/>
    </location>
</feature>
<dbReference type="AlphaFoldDB" id="A9V0B0"/>
<evidence type="ECO:0008006" key="5">
    <source>
        <dbReference type="Google" id="ProtNLM"/>
    </source>
</evidence>
<dbReference type="STRING" id="81824.A9V0B0"/>
<reference evidence="3 4" key="1">
    <citation type="journal article" date="2008" name="Nature">
        <title>The genome of the choanoflagellate Monosiga brevicollis and the origin of metazoans.</title>
        <authorList>
            <consortium name="JGI Sequencing"/>
            <person name="King N."/>
            <person name="Westbrook M.J."/>
            <person name="Young S.L."/>
            <person name="Kuo A."/>
            <person name="Abedin M."/>
            <person name="Chapman J."/>
            <person name="Fairclough S."/>
            <person name="Hellsten U."/>
            <person name="Isogai Y."/>
            <person name="Letunic I."/>
            <person name="Marr M."/>
            <person name="Pincus D."/>
            <person name="Putnam N."/>
            <person name="Rokas A."/>
            <person name="Wright K.J."/>
            <person name="Zuzow R."/>
            <person name="Dirks W."/>
            <person name="Good M."/>
            <person name="Goodstein D."/>
            <person name="Lemons D."/>
            <person name="Li W."/>
            <person name="Lyons J.B."/>
            <person name="Morris A."/>
            <person name="Nichols S."/>
            <person name="Richter D.J."/>
            <person name="Salamov A."/>
            <person name="Bork P."/>
            <person name="Lim W.A."/>
            <person name="Manning G."/>
            <person name="Miller W.T."/>
            <person name="McGinnis W."/>
            <person name="Shapiro H."/>
            <person name="Tjian R."/>
            <person name="Grigoriev I.V."/>
            <person name="Rokhsar D."/>
        </authorList>
    </citation>
    <scope>NUCLEOTIDE SEQUENCE [LARGE SCALE GENOMIC DNA]</scope>
    <source>
        <strain evidence="4">MX1 / ATCC 50154</strain>
    </source>
</reference>
<evidence type="ECO:0000313" key="4">
    <source>
        <dbReference type="Proteomes" id="UP000001357"/>
    </source>
</evidence>
<feature type="compositionally biased region" description="Polar residues" evidence="2">
    <location>
        <begin position="470"/>
        <end position="484"/>
    </location>
</feature>
<organism evidence="3 4">
    <name type="scientific">Monosiga brevicollis</name>
    <name type="common">Choanoflagellate</name>
    <dbReference type="NCBI Taxonomy" id="81824"/>
    <lineage>
        <taxon>Eukaryota</taxon>
        <taxon>Choanoflagellata</taxon>
        <taxon>Craspedida</taxon>
        <taxon>Salpingoecidae</taxon>
        <taxon>Monosiga</taxon>
    </lineage>
</organism>
<evidence type="ECO:0000256" key="1">
    <source>
        <dbReference type="ARBA" id="ARBA00008839"/>
    </source>
</evidence>
<evidence type="ECO:0000256" key="2">
    <source>
        <dbReference type="SAM" id="MobiDB-lite"/>
    </source>
</evidence>